<evidence type="ECO:0000259" key="17">
    <source>
        <dbReference type="PROSITE" id="PS51066"/>
    </source>
</evidence>
<evidence type="ECO:0000256" key="5">
    <source>
        <dbReference type="ARBA" id="ARBA00022723"/>
    </source>
</evidence>
<dbReference type="CDD" id="cd08966">
    <property type="entry name" value="EcFpg-like_N"/>
    <property type="match status" value="1"/>
</dbReference>
<accession>A0A2U3AP09</accession>
<comment type="similarity">
    <text evidence="3">Belongs to the FPG family.</text>
</comment>
<dbReference type="GO" id="GO:0006284">
    <property type="term" value="P:base-excision repair"/>
    <property type="evidence" value="ECO:0007669"/>
    <property type="project" value="InterPro"/>
</dbReference>
<sequence length="290" mass="32836">MPELPEVEGVVKSLQPIITGRKIVAVTTSDILKKSHDDGKEAIVKAMHPNLLAELLVGMTIARIERRSKYIYFYLHTEGEQYILVNHLGMSGAWFHVAALEQIPEAKFRKHAHVFLQLDDHHFLIYSDIRRFGELRLLKKIADYPPLLQLAPEPFEEEAKAFFLGVCQQPKYAKKAIKEVIMDSHAICGAGNIYATEALFAMKIHPGRKVSNLTEEQLAQLFDKIVDVLDESIAFGGSSISDYRNINGESGSMQNRLKMYGMKKCPMCHTNSQQILIANRNSYFCPNCQK</sequence>
<dbReference type="Proteomes" id="UP000245938">
    <property type="component" value="Unassembled WGS sequence"/>
</dbReference>
<keyword evidence="5" id="KW-0479">Metal-binding</keyword>
<keyword evidence="6" id="KW-0227">DNA damage</keyword>
<dbReference type="SMART" id="SM00898">
    <property type="entry name" value="Fapy_DNA_glyco"/>
    <property type="match status" value="1"/>
</dbReference>
<dbReference type="RefSeq" id="WP_109305208.1">
    <property type="nucleotide sequence ID" value="NZ_BJUF01000062.1"/>
</dbReference>
<comment type="cofactor">
    <cofactor evidence="2">
        <name>Zn(2+)</name>
        <dbReference type="ChEBI" id="CHEBI:29105"/>
    </cofactor>
</comment>
<keyword evidence="10" id="KW-0238">DNA-binding</keyword>
<dbReference type="InterPro" id="IPR010979">
    <property type="entry name" value="Ribosomal_uS13-like_H2TH"/>
</dbReference>
<keyword evidence="12" id="KW-0456">Lyase</keyword>
<dbReference type="InterPro" id="IPR000214">
    <property type="entry name" value="Znf_DNA_glyclase/AP_lyase"/>
</dbReference>
<dbReference type="Gene3D" id="3.20.190.10">
    <property type="entry name" value="MutM-like, N-terminal"/>
    <property type="match status" value="1"/>
</dbReference>
<evidence type="ECO:0000256" key="14">
    <source>
        <dbReference type="ARBA" id="ARBA00023295"/>
    </source>
</evidence>
<keyword evidence="13" id="KW-0511">Multifunctional enzyme</keyword>
<dbReference type="InterPro" id="IPR020629">
    <property type="entry name" value="FPG_Glyclase"/>
</dbReference>
<dbReference type="NCBIfam" id="NF002211">
    <property type="entry name" value="PRK01103.1"/>
    <property type="match status" value="1"/>
</dbReference>
<evidence type="ECO:0000256" key="10">
    <source>
        <dbReference type="ARBA" id="ARBA00023125"/>
    </source>
</evidence>
<evidence type="ECO:0000259" key="18">
    <source>
        <dbReference type="PROSITE" id="PS51068"/>
    </source>
</evidence>
<organism evidence="19 20">
    <name type="scientific">Kurthia sibirica</name>
    <dbReference type="NCBI Taxonomy" id="202750"/>
    <lineage>
        <taxon>Bacteria</taxon>
        <taxon>Bacillati</taxon>
        <taxon>Bacillota</taxon>
        <taxon>Bacilli</taxon>
        <taxon>Bacillales</taxon>
        <taxon>Caryophanaceae</taxon>
        <taxon>Kurthia</taxon>
    </lineage>
</organism>
<evidence type="ECO:0000256" key="2">
    <source>
        <dbReference type="ARBA" id="ARBA00001947"/>
    </source>
</evidence>
<evidence type="ECO:0000256" key="13">
    <source>
        <dbReference type="ARBA" id="ARBA00023268"/>
    </source>
</evidence>
<evidence type="ECO:0000313" key="19">
    <source>
        <dbReference type="EMBL" id="PWI26185.1"/>
    </source>
</evidence>
<dbReference type="InterPro" id="IPR012319">
    <property type="entry name" value="FPG_cat"/>
</dbReference>
<dbReference type="PANTHER" id="PTHR22993:SF9">
    <property type="entry name" value="FORMAMIDOPYRIMIDINE-DNA GLYCOSYLASE"/>
    <property type="match status" value="1"/>
</dbReference>
<keyword evidence="7 16" id="KW-0863">Zinc-finger</keyword>
<dbReference type="SMART" id="SM01232">
    <property type="entry name" value="H2TH"/>
    <property type="match status" value="1"/>
</dbReference>
<keyword evidence="14" id="KW-0326">Glycosidase</keyword>
<keyword evidence="8" id="KW-0378">Hydrolase</keyword>
<evidence type="ECO:0000256" key="4">
    <source>
        <dbReference type="ARBA" id="ARBA00011245"/>
    </source>
</evidence>
<evidence type="ECO:0000256" key="1">
    <source>
        <dbReference type="ARBA" id="ARBA00001668"/>
    </source>
</evidence>
<dbReference type="SUPFAM" id="SSF57716">
    <property type="entry name" value="Glucocorticoid receptor-like (DNA-binding domain)"/>
    <property type="match status" value="1"/>
</dbReference>
<evidence type="ECO:0000313" key="20">
    <source>
        <dbReference type="Proteomes" id="UP000245938"/>
    </source>
</evidence>
<dbReference type="EMBL" id="QFVR01000004">
    <property type="protein sequence ID" value="PWI26185.1"/>
    <property type="molecule type" value="Genomic_DNA"/>
</dbReference>
<evidence type="ECO:0000256" key="7">
    <source>
        <dbReference type="ARBA" id="ARBA00022771"/>
    </source>
</evidence>
<dbReference type="GO" id="GO:0140078">
    <property type="term" value="F:class I DNA-(apurinic or apyrimidinic site) endonuclease activity"/>
    <property type="evidence" value="ECO:0007669"/>
    <property type="project" value="UniProtKB-EC"/>
</dbReference>
<evidence type="ECO:0000256" key="11">
    <source>
        <dbReference type="ARBA" id="ARBA00023204"/>
    </source>
</evidence>
<evidence type="ECO:0000256" key="8">
    <source>
        <dbReference type="ARBA" id="ARBA00022801"/>
    </source>
</evidence>
<dbReference type="InterPro" id="IPR035937">
    <property type="entry name" value="FPG_N"/>
</dbReference>
<dbReference type="SUPFAM" id="SSF46946">
    <property type="entry name" value="S13-like H2TH domain"/>
    <property type="match status" value="1"/>
</dbReference>
<feature type="domain" description="Formamidopyrimidine-DNA glycosylase catalytic" evidence="18">
    <location>
        <begin position="2"/>
        <end position="133"/>
    </location>
</feature>
<keyword evidence="9" id="KW-0862">Zinc</keyword>
<dbReference type="PROSITE" id="PS51068">
    <property type="entry name" value="FPG_CAT"/>
    <property type="match status" value="1"/>
</dbReference>
<evidence type="ECO:0000256" key="16">
    <source>
        <dbReference type="PROSITE-ProRule" id="PRU00391"/>
    </source>
</evidence>
<name>A0A2U3AP09_9BACL</name>
<dbReference type="GO" id="GO:0003690">
    <property type="term" value="F:double-stranded DNA binding"/>
    <property type="evidence" value="ECO:0007669"/>
    <property type="project" value="UniProtKB-ARBA"/>
</dbReference>
<reference evidence="19 20" key="1">
    <citation type="submission" date="2018-05" db="EMBL/GenBank/DDBJ databases">
        <title>Kurthia sibirica genome sequence.</title>
        <authorList>
            <person name="Maclea K.S."/>
            <person name="Goen A.E."/>
        </authorList>
    </citation>
    <scope>NUCLEOTIDE SEQUENCE [LARGE SCALE GENOMIC DNA]</scope>
    <source>
        <strain evidence="19 20">ATCC 49154</strain>
    </source>
</reference>
<dbReference type="AlphaFoldDB" id="A0A2U3AP09"/>
<dbReference type="Pfam" id="PF06831">
    <property type="entry name" value="H2TH"/>
    <property type="match status" value="1"/>
</dbReference>
<evidence type="ECO:0000256" key="6">
    <source>
        <dbReference type="ARBA" id="ARBA00022763"/>
    </source>
</evidence>
<dbReference type="NCBIfam" id="TIGR00577">
    <property type="entry name" value="fpg"/>
    <property type="match status" value="1"/>
</dbReference>
<dbReference type="FunFam" id="1.10.8.50:FF:000003">
    <property type="entry name" value="Formamidopyrimidine-DNA glycosylase"/>
    <property type="match status" value="1"/>
</dbReference>
<keyword evidence="20" id="KW-1185">Reference proteome</keyword>
<comment type="catalytic activity">
    <reaction evidence="15">
        <text>2'-deoxyribonucleotide-(2'-deoxyribose 5'-phosphate)-2'-deoxyribonucleotide-DNA = a 3'-end 2'-deoxyribonucleotide-(2,3-dehydro-2,3-deoxyribose 5'-phosphate)-DNA + a 5'-end 5'-phospho-2'-deoxyribonucleoside-DNA + H(+)</text>
        <dbReference type="Rhea" id="RHEA:66592"/>
        <dbReference type="Rhea" id="RHEA-COMP:13180"/>
        <dbReference type="Rhea" id="RHEA-COMP:16897"/>
        <dbReference type="Rhea" id="RHEA-COMP:17067"/>
        <dbReference type="ChEBI" id="CHEBI:15378"/>
        <dbReference type="ChEBI" id="CHEBI:136412"/>
        <dbReference type="ChEBI" id="CHEBI:157695"/>
        <dbReference type="ChEBI" id="CHEBI:167181"/>
        <dbReference type="EC" id="4.2.99.18"/>
    </reaction>
</comment>
<feature type="domain" description="FPG-type" evidence="17">
    <location>
        <begin position="258"/>
        <end position="290"/>
    </location>
</feature>
<dbReference type="InterPro" id="IPR015886">
    <property type="entry name" value="H2TH_FPG"/>
</dbReference>
<evidence type="ECO:0000256" key="15">
    <source>
        <dbReference type="ARBA" id="ARBA00044632"/>
    </source>
</evidence>
<dbReference type="PANTHER" id="PTHR22993">
    <property type="entry name" value="FORMAMIDOPYRIMIDINE-DNA GLYCOSYLASE"/>
    <property type="match status" value="1"/>
</dbReference>
<dbReference type="Gene3D" id="1.10.8.50">
    <property type="match status" value="1"/>
</dbReference>
<comment type="subunit">
    <text evidence="4">Monomer.</text>
</comment>
<proteinExistence type="inferred from homology"/>
<dbReference type="GO" id="GO:0034039">
    <property type="term" value="F:8-oxo-7,8-dihydroguanine DNA N-glycosylase activity"/>
    <property type="evidence" value="ECO:0007669"/>
    <property type="project" value="TreeGrafter"/>
</dbReference>
<evidence type="ECO:0000256" key="9">
    <source>
        <dbReference type="ARBA" id="ARBA00022833"/>
    </source>
</evidence>
<dbReference type="OrthoDB" id="9800855at2"/>
<evidence type="ECO:0000256" key="3">
    <source>
        <dbReference type="ARBA" id="ARBA00009409"/>
    </source>
</evidence>
<dbReference type="Pfam" id="PF01149">
    <property type="entry name" value="Fapy_DNA_glyco"/>
    <property type="match status" value="1"/>
</dbReference>
<dbReference type="PROSITE" id="PS51066">
    <property type="entry name" value="ZF_FPG_2"/>
    <property type="match status" value="1"/>
</dbReference>
<dbReference type="GO" id="GO:0003684">
    <property type="term" value="F:damaged DNA binding"/>
    <property type="evidence" value="ECO:0007669"/>
    <property type="project" value="InterPro"/>
</dbReference>
<gene>
    <name evidence="19" type="ORF">DEX24_04470</name>
</gene>
<comment type="catalytic activity">
    <reaction evidence="1">
        <text>Hydrolysis of DNA containing ring-opened 7-methylguanine residues, releasing 2,6-diamino-4-hydroxy-5-(N-methyl)formamidopyrimidine.</text>
        <dbReference type="EC" id="3.2.2.23"/>
    </reaction>
</comment>
<dbReference type="GO" id="GO:0008270">
    <property type="term" value="F:zinc ion binding"/>
    <property type="evidence" value="ECO:0007669"/>
    <property type="project" value="UniProtKB-KW"/>
</dbReference>
<dbReference type="SUPFAM" id="SSF81624">
    <property type="entry name" value="N-terminal domain of MutM-like DNA repair proteins"/>
    <property type="match status" value="1"/>
</dbReference>
<keyword evidence="11" id="KW-0234">DNA repair</keyword>
<evidence type="ECO:0000256" key="12">
    <source>
        <dbReference type="ARBA" id="ARBA00023239"/>
    </source>
</evidence>
<protein>
    <submittedName>
        <fullName evidence="19">DNA-formamidopyrimidine glycosylase</fullName>
    </submittedName>
</protein>
<comment type="caution">
    <text evidence="19">The sequence shown here is derived from an EMBL/GenBank/DDBJ whole genome shotgun (WGS) entry which is preliminary data.</text>
</comment>